<keyword evidence="6 7" id="KW-0539">Nucleus</keyword>
<evidence type="ECO:0000256" key="4">
    <source>
        <dbReference type="ARBA" id="ARBA00022833"/>
    </source>
</evidence>
<comment type="caution">
    <text evidence="8">The sequence shown here is derived from an EMBL/GenBank/DDBJ whole genome shotgun (WGS) entry which is preliminary data.</text>
</comment>
<keyword evidence="3 7" id="KW-0227">DNA damage</keyword>
<keyword evidence="7" id="KW-0805">Transcription regulation</keyword>
<keyword evidence="5 7" id="KW-0234">DNA repair</keyword>
<keyword evidence="9" id="KW-1185">Reference proteome</keyword>
<dbReference type="OrthoDB" id="17307at2759"/>
<comment type="similarity">
    <text evidence="7">Belongs to the TFB4 family.</text>
</comment>
<evidence type="ECO:0000256" key="1">
    <source>
        <dbReference type="ARBA" id="ARBA00004123"/>
    </source>
</evidence>
<evidence type="ECO:0000313" key="9">
    <source>
        <dbReference type="Proteomes" id="UP000298663"/>
    </source>
</evidence>
<dbReference type="EMBL" id="AZBU02000005">
    <property type="protein sequence ID" value="TKR78022.1"/>
    <property type="molecule type" value="Genomic_DNA"/>
</dbReference>
<reference evidence="8 9" key="2">
    <citation type="journal article" date="2019" name="G3 (Bethesda)">
        <title>Hybrid Assembly of the Genome of the Entomopathogenic Nematode Steinernema carpocapsae Identifies the X-Chromosome.</title>
        <authorList>
            <person name="Serra L."/>
            <person name="Macchietto M."/>
            <person name="Macias-Munoz A."/>
            <person name="McGill C.J."/>
            <person name="Rodriguez I.M."/>
            <person name="Rodriguez B."/>
            <person name="Murad R."/>
            <person name="Mortazavi A."/>
        </authorList>
    </citation>
    <scope>NUCLEOTIDE SEQUENCE [LARGE SCALE GENOMIC DNA]</scope>
    <source>
        <strain evidence="8 9">ALL</strain>
    </source>
</reference>
<evidence type="ECO:0000256" key="6">
    <source>
        <dbReference type="ARBA" id="ARBA00023242"/>
    </source>
</evidence>
<dbReference type="PANTHER" id="PTHR12831:SF0">
    <property type="entry name" value="GENERAL TRANSCRIPTION FACTOR IIH SUBUNIT 3"/>
    <property type="match status" value="1"/>
</dbReference>
<gene>
    <name evidence="8" type="ORF">L596_018896</name>
</gene>
<organism evidence="8 9">
    <name type="scientific">Steinernema carpocapsae</name>
    <name type="common">Entomopathogenic nematode</name>
    <dbReference type="NCBI Taxonomy" id="34508"/>
    <lineage>
        <taxon>Eukaryota</taxon>
        <taxon>Metazoa</taxon>
        <taxon>Ecdysozoa</taxon>
        <taxon>Nematoda</taxon>
        <taxon>Chromadorea</taxon>
        <taxon>Rhabditida</taxon>
        <taxon>Tylenchina</taxon>
        <taxon>Panagrolaimomorpha</taxon>
        <taxon>Strongyloidoidea</taxon>
        <taxon>Steinernematidae</taxon>
        <taxon>Steinernema</taxon>
    </lineage>
</organism>
<accession>A0A4U5N6Q8</accession>
<evidence type="ECO:0000256" key="3">
    <source>
        <dbReference type="ARBA" id="ARBA00022763"/>
    </source>
</evidence>
<comment type="function">
    <text evidence="7">Component of the general transcription and DNA repair factor IIH (TFIIH) core complex, which is involved in general and transcription-coupled nucleotide excision repair (NER) of damaged DNA and, when complexed to CAK, in RNA transcription by RNA polymerase II. In NER, TFIIH acts by opening DNA around the lesion to allow the excision of the damaged oligonucleotide and its replacement by a new DNA fragment. In transcription, TFIIH has an essential role in transcription initiation. When the pre-initiation complex (PIC) has been established, TFIIH is required for promoter opening and promoter escape. Phosphorylation of the C-terminal tail (CTD) of the largest subunit of RNA polymerase II by the kinase module CAK controls the initiation of transcription.</text>
</comment>
<evidence type="ECO:0000256" key="5">
    <source>
        <dbReference type="ARBA" id="ARBA00023204"/>
    </source>
</evidence>
<dbReference type="InterPro" id="IPR004600">
    <property type="entry name" value="TFIIH_Tfb4/GTF2H3"/>
</dbReference>
<comment type="subunit">
    <text evidence="7">Part of a TFIID-containing RNA polymerase II pre-initiation complex that is composed of TBP and at least GTF2A1, GTF2A2, GTF2E1, GTF2E2, GTF2F1, GTF2H2, GTF2H3, GTF2H4, GTF2H5, GTF2B, TCEA1, ERCC2, ERCC3, TAF1, TAF2, TAF3, TAF4, TAF5, TAF6, TAF7, TAF8, TAF9, TAF10, TAF11, TAF12 and TAF13. Component of the 7-subunit TFIIH core complex composed of XPB/ERCC3, XPD/ERCC2, GTF2H1, GTF2H2, GTF2H3, GTF2H4 and GTF2H5, which is active in NER. The core complex associates with the 3-subunit CDK-activating kinase (CAK) module composed of CCNH/cyclin H, CDK7 and MNAT1 to form the 10-subunit holoenzyme (holo-TFIIH) active in transcription. Interacts with RARA; the interaction requires prior phosphorylation of RARA on 'Ser-369' which then enhances interaction of RARA with CDK7.</text>
</comment>
<keyword evidence="7" id="KW-0804">Transcription</keyword>
<dbReference type="Pfam" id="PF03850">
    <property type="entry name" value="Tfb4"/>
    <property type="match status" value="1"/>
</dbReference>
<dbReference type="STRING" id="34508.A0A4U5N6Q8"/>
<dbReference type="AlphaFoldDB" id="A0A4U5N6Q8"/>
<comment type="subcellular location">
    <subcellularLocation>
        <location evidence="1 7">Nucleus</location>
    </subcellularLocation>
</comment>
<dbReference type="PANTHER" id="PTHR12831">
    <property type="entry name" value="TRANSCRIPTION INITIATION FACTOR IIH TFIIH , POLYPEPTIDE 3-RELATED"/>
    <property type="match status" value="1"/>
</dbReference>
<evidence type="ECO:0000256" key="7">
    <source>
        <dbReference type="RuleBase" id="RU368090"/>
    </source>
</evidence>
<sequence>MFPDASQRMNFNKPELSEVDYSALCHCHGENVTIGWVCTTCLAVQCQFSPICPVCKSVYRLKVAPPRKLLRPKKRRANE</sequence>
<keyword evidence="4 7" id="KW-0862">Zinc</keyword>
<dbReference type="GO" id="GO:0008270">
    <property type="term" value="F:zinc ion binding"/>
    <property type="evidence" value="ECO:0007669"/>
    <property type="project" value="UniProtKB-KW"/>
</dbReference>
<dbReference type="GO" id="GO:0005675">
    <property type="term" value="C:transcription factor TFIIH holo complex"/>
    <property type="evidence" value="ECO:0007669"/>
    <property type="project" value="UniProtKB-UniRule"/>
</dbReference>
<evidence type="ECO:0000313" key="8">
    <source>
        <dbReference type="EMBL" id="TKR78022.1"/>
    </source>
</evidence>
<dbReference type="GO" id="GO:0006289">
    <property type="term" value="P:nucleotide-excision repair"/>
    <property type="evidence" value="ECO:0007669"/>
    <property type="project" value="UniProtKB-UniRule"/>
</dbReference>
<dbReference type="Proteomes" id="UP000298663">
    <property type="component" value="Unassembled WGS sequence"/>
</dbReference>
<dbReference type="GO" id="GO:0006355">
    <property type="term" value="P:regulation of DNA-templated transcription"/>
    <property type="evidence" value="ECO:0007669"/>
    <property type="project" value="InterPro"/>
</dbReference>
<dbReference type="GO" id="GO:0000439">
    <property type="term" value="C:transcription factor TFIIH core complex"/>
    <property type="evidence" value="ECO:0007669"/>
    <property type="project" value="UniProtKB-UniRule"/>
</dbReference>
<proteinExistence type="inferred from homology"/>
<keyword evidence="7" id="KW-0863">Zinc-finger</keyword>
<reference evidence="8 9" key="1">
    <citation type="journal article" date="2015" name="Genome Biol.">
        <title>Comparative genomics of Steinernema reveals deeply conserved gene regulatory networks.</title>
        <authorList>
            <person name="Dillman A.R."/>
            <person name="Macchietto M."/>
            <person name="Porter C.F."/>
            <person name="Rogers A."/>
            <person name="Williams B."/>
            <person name="Antoshechkin I."/>
            <person name="Lee M.M."/>
            <person name="Goodwin Z."/>
            <person name="Lu X."/>
            <person name="Lewis E.E."/>
            <person name="Goodrich-Blair H."/>
            <person name="Stock S.P."/>
            <person name="Adams B.J."/>
            <person name="Sternberg P.W."/>
            <person name="Mortazavi A."/>
        </authorList>
    </citation>
    <scope>NUCLEOTIDE SEQUENCE [LARGE SCALE GENOMIC DNA]</scope>
    <source>
        <strain evidence="8 9">ALL</strain>
    </source>
</reference>
<evidence type="ECO:0000256" key="2">
    <source>
        <dbReference type="ARBA" id="ARBA00022723"/>
    </source>
</evidence>
<keyword evidence="2 7" id="KW-0479">Metal-binding</keyword>
<name>A0A4U5N6Q8_STECR</name>
<protein>
    <recommendedName>
        <fullName evidence="7">General transcription factor IIH subunit 3</fullName>
    </recommendedName>
    <alternativeName>
        <fullName evidence="7">General transcription factor IIH polypeptide 3</fullName>
    </alternativeName>
</protein>